<dbReference type="PANTHER" id="PTHR12461:SF106">
    <property type="entry name" value="BIFUNCTIONAL PEPTIDASE AND ARGINYL-HYDROXYLASE JMJD5"/>
    <property type="match status" value="1"/>
</dbReference>
<keyword evidence="3" id="KW-0479">Metal-binding</keyword>
<evidence type="ECO:0000256" key="1">
    <source>
        <dbReference type="ARBA" id="ARBA00001954"/>
    </source>
</evidence>
<comment type="cofactor">
    <cofactor evidence="1">
        <name>Fe(2+)</name>
        <dbReference type="ChEBI" id="CHEBI:29033"/>
    </cofactor>
</comment>
<evidence type="ECO:0000313" key="9">
    <source>
        <dbReference type="EMBL" id="CAG5129215.1"/>
    </source>
</evidence>
<dbReference type="FunFam" id="2.60.120.650:FF:000061">
    <property type="entry name" value="Glucosamine 6-phosphate N-acetyltransferase"/>
    <property type="match status" value="1"/>
</dbReference>
<name>A0A8S3ZN77_9EUPU</name>
<evidence type="ECO:0000259" key="8">
    <source>
        <dbReference type="PROSITE" id="PS51184"/>
    </source>
</evidence>
<dbReference type="Proteomes" id="UP000678393">
    <property type="component" value="Unassembled WGS sequence"/>
</dbReference>
<keyword evidence="10" id="KW-1185">Reference proteome</keyword>
<keyword evidence="5" id="KW-0408">Iron</keyword>
<dbReference type="AlphaFoldDB" id="A0A8S3ZN77"/>
<evidence type="ECO:0000256" key="7">
    <source>
        <dbReference type="SAM" id="MobiDB-lite"/>
    </source>
</evidence>
<organism evidence="9 10">
    <name type="scientific">Candidula unifasciata</name>
    <dbReference type="NCBI Taxonomy" id="100452"/>
    <lineage>
        <taxon>Eukaryota</taxon>
        <taxon>Metazoa</taxon>
        <taxon>Spiralia</taxon>
        <taxon>Lophotrochozoa</taxon>
        <taxon>Mollusca</taxon>
        <taxon>Gastropoda</taxon>
        <taxon>Heterobranchia</taxon>
        <taxon>Euthyneura</taxon>
        <taxon>Panpulmonata</taxon>
        <taxon>Eupulmonata</taxon>
        <taxon>Stylommatophora</taxon>
        <taxon>Helicina</taxon>
        <taxon>Helicoidea</taxon>
        <taxon>Geomitridae</taxon>
        <taxon>Candidula</taxon>
    </lineage>
</organism>
<evidence type="ECO:0000256" key="3">
    <source>
        <dbReference type="ARBA" id="ARBA00022723"/>
    </source>
</evidence>
<feature type="compositionally biased region" description="Polar residues" evidence="7">
    <location>
        <begin position="124"/>
        <end position="133"/>
    </location>
</feature>
<dbReference type="SUPFAM" id="SSF51197">
    <property type="entry name" value="Clavaminate synthase-like"/>
    <property type="match status" value="1"/>
</dbReference>
<comment type="subcellular location">
    <subcellularLocation>
        <location evidence="2">Nucleus</location>
    </subcellularLocation>
</comment>
<feature type="region of interest" description="Disordered" evidence="7">
    <location>
        <begin position="115"/>
        <end position="140"/>
    </location>
</feature>
<dbReference type="SMART" id="SM00558">
    <property type="entry name" value="JmjC"/>
    <property type="match status" value="1"/>
</dbReference>
<keyword evidence="4" id="KW-0560">Oxidoreductase</keyword>
<dbReference type="InterPro" id="IPR003347">
    <property type="entry name" value="JmjC_dom"/>
</dbReference>
<dbReference type="GO" id="GO:0046872">
    <property type="term" value="F:metal ion binding"/>
    <property type="evidence" value="ECO:0007669"/>
    <property type="project" value="UniProtKB-KW"/>
</dbReference>
<dbReference type="Gene3D" id="2.60.120.650">
    <property type="entry name" value="Cupin"/>
    <property type="match status" value="1"/>
</dbReference>
<keyword evidence="6" id="KW-0539">Nucleus</keyword>
<dbReference type="GO" id="GO:0051864">
    <property type="term" value="F:histone H3K36 demethylase activity"/>
    <property type="evidence" value="ECO:0007669"/>
    <property type="project" value="TreeGrafter"/>
</dbReference>
<evidence type="ECO:0000256" key="4">
    <source>
        <dbReference type="ARBA" id="ARBA00023002"/>
    </source>
</evidence>
<dbReference type="Pfam" id="PF13621">
    <property type="entry name" value="Cupin_8"/>
    <property type="match status" value="1"/>
</dbReference>
<dbReference type="GO" id="GO:0005634">
    <property type="term" value="C:nucleus"/>
    <property type="evidence" value="ECO:0007669"/>
    <property type="project" value="UniProtKB-SubCell"/>
</dbReference>
<feature type="domain" description="JmjC" evidence="8">
    <location>
        <begin position="252"/>
        <end position="386"/>
    </location>
</feature>
<evidence type="ECO:0000256" key="5">
    <source>
        <dbReference type="ARBA" id="ARBA00023004"/>
    </source>
</evidence>
<dbReference type="OrthoDB" id="47172at2759"/>
<proteinExistence type="predicted"/>
<evidence type="ECO:0000256" key="6">
    <source>
        <dbReference type="ARBA" id="ARBA00023242"/>
    </source>
</evidence>
<reference evidence="9" key="1">
    <citation type="submission" date="2021-04" db="EMBL/GenBank/DDBJ databases">
        <authorList>
            <consortium name="Molecular Ecology Group"/>
        </authorList>
    </citation>
    <scope>NUCLEOTIDE SEQUENCE</scope>
</reference>
<gene>
    <name evidence="9" type="ORF">CUNI_LOCUS14773</name>
</gene>
<protein>
    <recommendedName>
        <fullName evidence="8">JmjC domain-containing protein</fullName>
    </recommendedName>
</protein>
<comment type="caution">
    <text evidence="9">The sequence shown here is derived from an EMBL/GenBank/DDBJ whole genome shotgun (WGS) entry which is preliminary data.</text>
</comment>
<dbReference type="InterPro" id="IPR041667">
    <property type="entry name" value="Cupin_8"/>
</dbReference>
<evidence type="ECO:0000256" key="2">
    <source>
        <dbReference type="ARBA" id="ARBA00004123"/>
    </source>
</evidence>
<sequence length="386" mass="43551">MAVLKTCDMGLLMGCPVLNNILARMSAEFQHVFRLGGQGTSNGRKQTEAAELDIKCKDGYSHDHLDEDIPRKKTRLSDSVSGCRDFTQCSGHCDQTLISTGQLCTDAEAVTELKDQVVEDETRNPSGNSPPETTQEEPIAPPPRIHSQVIEDIAQCSCPSVEMFQSVYMEPGLPVVITDAISYWPALTTRRWSVDYLRLVAGFRTVPVELGTRYTEDSWTQKLMTVNELIDTYITAPHASTKAYLAQHQLFDQVWELRDDISVPVYCCLGQDQDVDINAWFGPAGTVSPLHQDPKHNFLCQVMGRKYVRLYSPHHTDCLHPYPSRLLHNTSQIDLDCPDLNQFPKFTSVPGLEYVLTPGDMLYIPPGYWHYLKSLSVSFSVSFWWQ</sequence>
<evidence type="ECO:0000313" key="10">
    <source>
        <dbReference type="Proteomes" id="UP000678393"/>
    </source>
</evidence>
<accession>A0A8S3ZN77</accession>
<dbReference type="PROSITE" id="PS51184">
    <property type="entry name" value="JMJC"/>
    <property type="match status" value="1"/>
</dbReference>
<dbReference type="PANTHER" id="PTHR12461">
    <property type="entry name" value="HYPOXIA-INDUCIBLE FACTOR 1 ALPHA INHIBITOR-RELATED"/>
    <property type="match status" value="1"/>
</dbReference>
<dbReference type="EMBL" id="CAJHNH020003402">
    <property type="protein sequence ID" value="CAG5129215.1"/>
    <property type="molecule type" value="Genomic_DNA"/>
</dbReference>